<dbReference type="Pfam" id="PF00300">
    <property type="entry name" value="His_Phos_1"/>
    <property type="match status" value="1"/>
</dbReference>
<dbReference type="InterPro" id="IPR013078">
    <property type="entry name" value="His_Pase_superF_clade-1"/>
</dbReference>
<evidence type="ECO:0000313" key="2">
    <source>
        <dbReference type="Proteomes" id="UP000249616"/>
    </source>
</evidence>
<gene>
    <name evidence="1" type="ORF">DN051_04560</name>
</gene>
<sequence length="224" mass="24092">MTIRLTLLCAHRPATSTEAVLGDTSLTERDLPEAGAALAALPPHFSAVRSPSTRCAFTAAFLGLKPAVEPALRDLDHGTWRGRRPAEIVATDPYGYSAWLTDPDAAPHGGETVRRLCARTGDWLGSLTSQTGRVLAVVEPTVARALIVQALSAPVRTFWNLQTPPRRTVSLMWRDGVWSVGTPTAVVYRSDADLGPYGAWWREPRPDRFTALVGQRGTGAVVGG</sequence>
<dbReference type="EMBL" id="CP030073">
    <property type="protein sequence ID" value="AWW42259.1"/>
    <property type="molecule type" value="Genomic_DNA"/>
</dbReference>
<keyword evidence="2" id="KW-1185">Reference proteome</keyword>
<reference evidence="1 2" key="1">
    <citation type="journal article" date="2019" name="Int. J. Syst. Evol. Microbiol.">
        <title>Streptomyces cadmiisoli sp. nov., a novel actinomycete isolated from cadmium-contaminated soil.</title>
        <authorList>
            <person name="Li K."/>
            <person name="Tang X."/>
            <person name="Zhao J."/>
            <person name="Guo Y."/>
            <person name="Tang Y."/>
            <person name="Gao J."/>
        </authorList>
    </citation>
    <scope>NUCLEOTIDE SEQUENCE [LARGE SCALE GENOMIC DNA]</scope>
    <source>
        <strain evidence="1 2">ZFG47</strain>
    </source>
</reference>
<dbReference type="InterPro" id="IPR029033">
    <property type="entry name" value="His_PPase_superfam"/>
</dbReference>
<proteinExistence type="predicted"/>
<name>A0A2Z4JB01_9ACTN</name>
<organism evidence="1 2">
    <name type="scientific">Streptomyces cadmiisoli</name>
    <dbReference type="NCBI Taxonomy" id="2184053"/>
    <lineage>
        <taxon>Bacteria</taxon>
        <taxon>Bacillati</taxon>
        <taxon>Actinomycetota</taxon>
        <taxon>Actinomycetes</taxon>
        <taxon>Kitasatosporales</taxon>
        <taxon>Streptomycetaceae</taxon>
        <taxon>Streptomyces</taxon>
        <taxon>Streptomyces aurantiacus group</taxon>
    </lineage>
</organism>
<accession>A0A2Z4JB01</accession>
<dbReference type="SUPFAM" id="SSF53254">
    <property type="entry name" value="Phosphoglycerate mutase-like"/>
    <property type="match status" value="1"/>
</dbReference>
<dbReference type="Gene3D" id="3.40.50.1240">
    <property type="entry name" value="Phosphoglycerate mutase-like"/>
    <property type="match status" value="1"/>
</dbReference>
<dbReference type="Proteomes" id="UP000249616">
    <property type="component" value="Chromosome"/>
</dbReference>
<dbReference type="AlphaFoldDB" id="A0A2Z4JB01"/>
<evidence type="ECO:0000313" key="1">
    <source>
        <dbReference type="EMBL" id="AWW42259.1"/>
    </source>
</evidence>
<protein>
    <submittedName>
        <fullName evidence="1">Histidine phosphatase family protein</fullName>
    </submittedName>
</protein>
<dbReference type="KEGG" id="scad:DN051_04560"/>